<dbReference type="Gene3D" id="1.25.40.10">
    <property type="entry name" value="Tetratricopeptide repeat domain"/>
    <property type="match status" value="3"/>
</dbReference>
<dbReference type="InterPro" id="IPR019734">
    <property type="entry name" value="TPR_rpt"/>
</dbReference>
<feature type="domain" description="OmpR/PhoB-type" evidence="6">
    <location>
        <begin position="1"/>
        <end position="89"/>
    </location>
</feature>
<protein>
    <submittedName>
        <fullName evidence="7">Tetratricopeptide repeat protein</fullName>
    </submittedName>
</protein>
<dbReference type="Gene3D" id="3.40.50.300">
    <property type="entry name" value="P-loop containing nucleotide triphosphate hydrolases"/>
    <property type="match status" value="1"/>
</dbReference>
<keyword evidence="3 5" id="KW-0238">DNA-binding</keyword>
<dbReference type="RefSeq" id="WP_215785169.1">
    <property type="nucleotide sequence ID" value="NZ_JAHKKG010000002.1"/>
</dbReference>
<accession>A0ABS5YIB3</accession>
<organism evidence="7 8">
    <name type="scientific">Paractinoplanes bogorensis</name>
    <dbReference type="NCBI Taxonomy" id="1610840"/>
    <lineage>
        <taxon>Bacteria</taxon>
        <taxon>Bacillati</taxon>
        <taxon>Actinomycetota</taxon>
        <taxon>Actinomycetes</taxon>
        <taxon>Micromonosporales</taxon>
        <taxon>Micromonosporaceae</taxon>
        <taxon>Paractinoplanes</taxon>
    </lineage>
</organism>
<dbReference type="Pfam" id="PF13424">
    <property type="entry name" value="TPR_12"/>
    <property type="match status" value="2"/>
</dbReference>
<dbReference type="InterPro" id="IPR011990">
    <property type="entry name" value="TPR-like_helical_dom_sf"/>
</dbReference>
<comment type="similarity">
    <text evidence="1">Belongs to the AfsR/DnrI/RedD regulatory family.</text>
</comment>
<dbReference type="InterPro" id="IPR036388">
    <property type="entry name" value="WH-like_DNA-bd_sf"/>
</dbReference>
<dbReference type="Gene3D" id="1.10.10.10">
    <property type="entry name" value="Winged helix-like DNA-binding domain superfamily/Winged helix DNA-binding domain"/>
    <property type="match status" value="1"/>
</dbReference>
<dbReference type="Proteomes" id="UP001519654">
    <property type="component" value="Unassembled WGS sequence"/>
</dbReference>
<evidence type="ECO:0000259" key="6">
    <source>
        <dbReference type="PROSITE" id="PS51755"/>
    </source>
</evidence>
<keyword evidence="2" id="KW-0805">Transcription regulation</keyword>
<dbReference type="InterPro" id="IPR016032">
    <property type="entry name" value="Sig_transdc_resp-reg_C-effctor"/>
</dbReference>
<feature type="DNA-binding region" description="OmpR/PhoB-type" evidence="5">
    <location>
        <begin position="1"/>
        <end position="89"/>
    </location>
</feature>
<proteinExistence type="inferred from homology"/>
<dbReference type="InterPro" id="IPR027417">
    <property type="entry name" value="P-loop_NTPase"/>
</dbReference>
<dbReference type="PROSITE" id="PS51755">
    <property type="entry name" value="OMPR_PHOB"/>
    <property type="match status" value="1"/>
</dbReference>
<dbReference type="InterPro" id="IPR001867">
    <property type="entry name" value="OmpR/PhoB-type_DNA-bd"/>
</dbReference>
<evidence type="ECO:0000256" key="1">
    <source>
        <dbReference type="ARBA" id="ARBA00005820"/>
    </source>
</evidence>
<comment type="caution">
    <text evidence="7">The sequence shown here is derived from an EMBL/GenBank/DDBJ whole genome shotgun (WGS) entry which is preliminary data.</text>
</comment>
<evidence type="ECO:0000256" key="5">
    <source>
        <dbReference type="PROSITE-ProRule" id="PRU01091"/>
    </source>
</evidence>
<dbReference type="Pfam" id="PF00486">
    <property type="entry name" value="Trans_reg_C"/>
    <property type="match status" value="1"/>
</dbReference>
<keyword evidence="8" id="KW-1185">Reference proteome</keyword>
<evidence type="ECO:0000256" key="4">
    <source>
        <dbReference type="ARBA" id="ARBA00023163"/>
    </source>
</evidence>
<dbReference type="PRINTS" id="PR00364">
    <property type="entry name" value="DISEASERSIST"/>
</dbReference>
<dbReference type="InterPro" id="IPR042197">
    <property type="entry name" value="Apaf_helical"/>
</dbReference>
<dbReference type="SUPFAM" id="SSF48452">
    <property type="entry name" value="TPR-like"/>
    <property type="match status" value="3"/>
</dbReference>
<dbReference type="CDD" id="cd15831">
    <property type="entry name" value="BTAD"/>
    <property type="match status" value="1"/>
</dbReference>
<dbReference type="PANTHER" id="PTHR35807:SF1">
    <property type="entry name" value="TRANSCRIPTIONAL REGULATOR REDD"/>
    <property type="match status" value="1"/>
</dbReference>
<dbReference type="InterPro" id="IPR005158">
    <property type="entry name" value="BTAD"/>
</dbReference>
<dbReference type="EMBL" id="JAHKKG010000002">
    <property type="protein sequence ID" value="MBU2663208.1"/>
    <property type="molecule type" value="Genomic_DNA"/>
</dbReference>
<sequence length="982" mass="106525">MRFRILGPLSVTVDGQDVPITAGRDRIVLAMLLLHAGRVLGVHTLAEAVWGAEPPATARGQLQSCVSRLRRSLPAGTIRSDPAGYCLAPGPGELDAAEFTRLVAAARDGRDPELYRQALDLWRGDAAAGLDSHGVRPAAATLDQQHVAALEGWAELELDAGHELALIGGLTAAVDRFPLQERLSGQLMRALHRAGRPADALAHYRRIRTALRDELGLDPGRELQELHTALLNGAAPVGAAPVGATREPDVRIRCLPRTVGDFTGRVEVIRRLVGAIENAPATEPVVAVIDGMAGSGKTTLALHVAARLGDRYPDAHLFVDLQGHSEGRPLEPAAALLILLRQLGVEAERIPGGLLERVGLWRTELARRRTLVLFDNAASSAQLAELMPTAPGSLAVVTGRRRLVGLDGVLPESLPVLSPDEALVLLGRIAGERVWAEPDASAEVVRRCGGLPLAIRLAGARLAHRPRWRVSDLVGRLGDTALPELAAEDRSVAHAFTVSYRQLAAPSQRVFRLTGLCPASEFDALTVAALAELPVADAQDELDDLVDVHLVDEPEAGVYRLHDLLREFASALASEMDDEDRVEARRRMFDQQLHAAAATHLPAYRKTLDRDLGDPRPLRPDLIAALTDPTARLERERPQLSRYIDAAAEDQMLSPYAWQLARATWRHLFVRGYFDDVYDLQMRARAAAERSGDRAATATVLNYLASVHYRRAEMDEAARLMEQCIAIRQELGDRDAVGAAMVNLAGVHAVAGRWAKSIEVAAQVRRSPLRRGQEDLNVLALGYQRLGRYPEALRYHRLRLLMQLDIGDPTRIGDSLINIAVVKHRLGAVSNARARRQVRAGLRLLERAAHPYGEAEGRNELGQLLAADGRFAEAADEHRRSIEIAEGLHDPMQESRLCHGFGTTLQLAGDEPAARAMFERALALGRQTKVPYPIALAEAGLGACLVTADPAEAHRLLTRAGATLAALDAPELRDVEKALAAL</sequence>
<dbReference type="SUPFAM" id="SSF46894">
    <property type="entry name" value="C-terminal effector domain of the bipartite response regulators"/>
    <property type="match status" value="1"/>
</dbReference>
<keyword evidence="4" id="KW-0804">Transcription</keyword>
<evidence type="ECO:0000313" key="7">
    <source>
        <dbReference type="EMBL" id="MBU2663208.1"/>
    </source>
</evidence>
<dbReference type="SMART" id="SM01043">
    <property type="entry name" value="BTAD"/>
    <property type="match status" value="1"/>
</dbReference>
<dbReference type="InterPro" id="IPR051677">
    <property type="entry name" value="AfsR-DnrI-RedD_regulator"/>
</dbReference>
<dbReference type="Pfam" id="PF03704">
    <property type="entry name" value="BTAD"/>
    <property type="match status" value="1"/>
</dbReference>
<dbReference type="SMART" id="SM00862">
    <property type="entry name" value="Trans_reg_C"/>
    <property type="match status" value="1"/>
</dbReference>
<evidence type="ECO:0000256" key="2">
    <source>
        <dbReference type="ARBA" id="ARBA00023015"/>
    </source>
</evidence>
<gene>
    <name evidence="7" type="ORF">KOI35_06770</name>
</gene>
<evidence type="ECO:0000313" key="8">
    <source>
        <dbReference type="Proteomes" id="UP001519654"/>
    </source>
</evidence>
<dbReference type="SMART" id="SM00028">
    <property type="entry name" value="TPR"/>
    <property type="match status" value="3"/>
</dbReference>
<dbReference type="Gene3D" id="1.10.8.430">
    <property type="entry name" value="Helical domain of apoptotic protease-activating factors"/>
    <property type="match status" value="1"/>
</dbReference>
<reference evidence="7 8" key="1">
    <citation type="submission" date="2021-06" db="EMBL/GenBank/DDBJ databases">
        <title>Actinoplanes lichenicola sp. nov., and Actinoplanes ovalisporus sp. nov., isolated from lichen in Thailand.</title>
        <authorList>
            <person name="Saeng-In P."/>
            <person name="Kanchanasin P."/>
            <person name="Yuki M."/>
            <person name="Kudo T."/>
            <person name="Ohkuma M."/>
            <person name="Phongsopitanun W."/>
            <person name="Tanasupawat S."/>
        </authorList>
    </citation>
    <scope>NUCLEOTIDE SEQUENCE [LARGE SCALE GENOMIC DNA]</scope>
    <source>
        <strain evidence="7 8">NBRC 110975</strain>
    </source>
</reference>
<name>A0ABS5YIB3_9ACTN</name>
<dbReference type="SUPFAM" id="SSF52540">
    <property type="entry name" value="P-loop containing nucleoside triphosphate hydrolases"/>
    <property type="match status" value="1"/>
</dbReference>
<dbReference type="PANTHER" id="PTHR35807">
    <property type="entry name" value="TRANSCRIPTIONAL REGULATOR REDD-RELATED"/>
    <property type="match status" value="1"/>
</dbReference>
<evidence type="ECO:0000256" key="3">
    <source>
        <dbReference type="ARBA" id="ARBA00023125"/>
    </source>
</evidence>